<comment type="caution">
    <text evidence="4">The sequence shown here is derived from an EMBL/GenBank/DDBJ whole genome shotgun (WGS) entry which is preliminary data.</text>
</comment>
<dbReference type="EMBL" id="JAFIQS010000019">
    <property type="protein sequence ID" value="KAG5162448.1"/>
    <property type="molecule type" value="Genomic_DNA"/>
</dbReference>
<keyword evidence="2" id="KW-0812">Transmembrane</keyword>
<feature type="region of interest" description="Disordered" evidence="1">
    <location>
        <begin position="142"/>
        <end position="190"/>
    </location>
</feature>
<feature type="compositionally biased region" description="Low complexity" evidence="1">
    <location>
        <begin position="151"/>
        <end position="164"/>
    </location>
</feature>
<reference evidence="4" key="1">
    <citation type="submission" date="2021-02" db="EMBL/GenBank/DDBJ databases">
        <title>Psilocybe cubensis genome.</title>
        <authorList>
            <person name="Mckernan K.J."/>
            <person name="Crawford S."/>
            <person name="Trippe A."/>
            <person name="Kane L.T."/>
            <person name="Mclaughlin S."/>
        </authorList>
    </citation>
    <scope>NUCLEOTIDE SEQUENCE [LARGE SCALE GENOMIC DNA]</scope>
    <source>
        <strain evidence="4">MGC-MH-2018</strain>
    </source>
</reference>
<sequence>MSAESIIDVHRTPNWVVFISKYNWLVISALALGAATDILIAASMLFYLRKLASSGNFRRLVRYSLQTGLITSLTSVTVIICFKALRNLVWFGLYIVLAKIYSNSLLASLNARPRSERQPNRQRGVSTGIDFETVPRAISVPFHITNPTNTSGSDSDWPSSSNQSENRRAFKSMSIAEEPKNGIEGTAQDV</sequence>
<keyword evidence="2" id="KW-0472">Membrane</keyword>
<gene>
    <name evidence="4" type="ORF">JR316_012773</name>
</gene>
<organism evidence="4">
    <name type="scientific">Psilocybe cubensis</name>
    <name type="common">Psychedelic mushroom</name>
    <name type="synonym">Stropharia cubensis</name>
    <dbReference type="NCBI Taxonomy" id="181762"/>
    <lineage>
        <taxon>Eukaryota</taxon>
        <taxon>Fungi</taxon>
        <taxon>Dikarya</taxon>
        <taxon>Basidiomycota</taxon>
        <taxon>Agaricomycotina</taxon>
        <taxon>Agaricomycetes</taxon>
        <taxon>Agaricomycetidae</taxon>
        <taxon>Agaricales</taxon>
        <taxon>Agaricineae</taxon>
        <taxon>Strophariaceae</taxon>
        <taxon>Psilocybe</taxon>
    </lineage>
</organism>
<name>A0A8H7XMM2_PSICU</name>
<feature type="transmembrane region" description="Helical" evidence="2">
    <location>
        <begin position="60"/>
        <end position="85"/>
    </location>
</feature>
<evidence type="ECO:0000259" key="3">
    <source>
        <dbReference type="Pfam" id="PF20152"/>
    </source>
</evidence>
<feature type="transmembrane region" description="Helical" evidence="2">
    <location>
        <begin position="91"/>
        <end position="111"/>
    </location>
</feature>
<evidence type="ECO:0000256" key="2">
    <source>
        <dbReference type="SAM" id="Phobius"/>
    </source>
</evidence>
<dbReference type="Pfam" id="PF20152">
    <property type="entry name" value="DUF6534"/>
    <property type="match status" value="1"/>
</dbReference>
<protein>
    <recommendedName>
        <fullName evidence="3">DUF6534 domain-containing protein</fullName>
    </recommendedName>
</protein>
<keyword evidence="2" id="KW-1133">Transmembrane helix</keyword>
<evidence type="ECO:0000256" key="1">
    <source>
        <dbReference type="SAM" id="MobiDB-lite"/>
    </source>
</evidence>
<evidence type="ECO:0000313" key="4">
    <source>
        <dbReference type="EMBL" id="KAG5162448.1"/>
    </source>
</evidence>
<dbReference type="InterPro" id="IPR045339">
    <property type="entry name" value="DUF6534"/>
</dbReference>
<dbReference type="OrthoDB" id="2929525at2759"/>
<feature type="transmembrane region" description="Helical" evidence="2">
    <location>
        <begin position="24"/>
        <end position="48"/>
    </location>
</feature>
<accession>A0A8H7XMM2</accession>
<proteinExistence type="predicted"/>
<feature type="domain" description="DUF6534" evidence="3">
    <location>
        <begin position="34"/>
        <end position="113"/>
    </location>
</feature>
<dbReference type="AlphaFoldDB" id="A0A8H7XMM2"/>